<dbReference type="EMBL" id="MPRK01000183">
    <property type="protein sequence ID" value="OOZ38407.1"/>
    <property type="molecule type" value="Genomic_DNA"/>
</dbReference>
<feature type="region of interest" description="Disordered" evidence="1">
    <location>
        <begin position="78"/>
        <end position="97"/>
    </location>
</feature>
<protein>
    <submittedName>
        <fullName evidence="2">Uncharacterized protein</fullName>
    </submittedName>
</protein>
<name>A0A1T2KZX2_9GAMM</name>
<gene>
    <name evidence="2" type="ORF">BOW52_08640</name>
</gene>
<comment type="caution">
    <text evidence="2">The sequence shown here is derived from an EMBL/GenBank/DDBJ whole genome shotgun (WGS) entry which is preliminary data.</text>
</comment>
<evidence type="ECO:0000313" key="3">
    <source>
        <dbReference type="Proteomes" id="UP000190198"/>
    </source>
</evidence>
<reference evidence="2 3" key="1">
    <citation type="submission" date="2016-11" db="EMBL/GenBank/DDBJ databases">
        <title>Mixed transmission modes and dynamic genome evolution in an obligate animal-bacterial symbiosis.</title>
        <authorList>
            <person name="Russell S.L."/>
            <person name="Corbett-Detig R.B."/>
            <person name="Cavanaugh C.M."/>
        </authorList>
    </citation>
    <scope>NUCLEOTIDE SEQUENCE [LARGE SCALE GENOMIC DNA]</scope>
    <source>
        <strain evidence="2">Sp-SM6</strain>
    </source>
</reference>
<dbReference type="Proteomes" id="UP000190198">
    <property type="component" value="Unassembled WGS sequence"/>
</dbReference>
<evidence type="ECO:0000256" key="1">
    <source>
        <dbReference type="SAM" id="MobiDB-lite"/>
    </source>
</evidence>
<evidence type="ECO:0000313" key="2">
    <source>
        <dbReference type="EMBL" id="OOZ38407.1"/>
    </source>
</evidence>
<dbReference type="AlphaFoldDB" id="A0A1T2KZX2"/>
<keyword evidence="3" id="KW-1185">Reference proteome</keyword>
<organism evidence="2 3">
    <name type="scientific">Solemya elarraichensis gill symbiont</name>
    <dbReference type="NCBI Taxonomy" id="1918949"/>
    <lineage>
        <taxon>Bacteria</taxon>
        <taxon>Pseudomonadati</taxon>
        <taxon>Pseudomonadota</taxon>
        <taxon>Gammaproteobacteria</taxon>
        <taxon>sulfur-oxidizing symbionts</taxon>
    </lineage>
</organism>
<accession>A0A1T2KZX2</accession>
<proteinExistence type="predicted"/>
<dbReference type="RefSeq" id="WP_078477369.1">
    <property type="nucleotide sequence ID" value="NZ_MPRK01000183.1"/>
</dbReference>
<sequence>MNDIQLSPELFQRIQQAIIEQEPEAQQNAGVMMQYLAALMGYILGSQQEMPSKTKEEFMEELSDFARHVMRDADTKVQQQRQSQAANAFGIWTPPSS</sequence>
<dbReference type="OrthoDB" id="5784678at2"/>